<dbReference type="AlphaFoldDB" id="M1JLH4"/>
<proteinExistence type="predicted"/>
<dbReference type="GO" id="GO:0061685">
    <property type="term" value="F:diphthine methylesterase activity"/>
    <property type="evidence" value="ECO:0007669"/>
    <property type="project" value="TreeGrafter"/>
</dbReference>
<dbReference type="PANTHER" id="PTHR46042:SF1">
    <property type="entry name" value="DIPHTHINE METHYLTRANSFERASE"/>
    <property type="match status" value="1"/>
</dbReference>
<evidence type="ECO:0000256" key="1">
    <source>
        <dbReference type="ARBA" id="ARBA00022574"/>
    </source>
</evidence>
<dbReference type="InterPro" id="IPR015943">
    <property type="entry name" value="WD40/YVTN_repeat-like_dom_sf"/>
</dbReference>
<name>M1JLH4_ENCCN</name>
<dbReference type="GO" id="GO:0005737">
    <property type="term" value="C:cytoplasm"/>
    <property type="evidence" value="ECO:0007669"/>
    <property type="project" value="TreeGrafter"/>
</dbReference>
<dbReference type="VEuPathDB" id="MicrosporidiaDB:AEWR_070220"/>
<dbReference type="VEuPathDB" id="MicrosporidiaDB:AEWD_070230"/>
<dbReference type="InterPro" id="IPR052415">
    <property type="entry name" value="Diphthine_MTase"/>
</dbReference>
<accession>M1JLH4</accession>
<dbReference type="VEuPathDB" id="MicrosporidiaDB:AEWQ_070230"/>
<dbReference type="VEuPathDB" id="MicrosporidiaDB:M970_070220"/>
<dbReference type="SUPFAM" id="SSF50978">
    <property type="entry name" value="WD40 repeat-like"/>
    <property type="match status" value="1"/>
</dbReference>
<sequence length="280" mass="31473">MEEFEAPTPIDCLCHTPSVLAAGGYLFDEGVRSGKIHLYSLESMKMLEEFETSGTLDIKIRGQILYSANSGDVSAVHLNGLSSVKINTVDINTYIELVGEEVFVSDVRGRISVYGTEMVLLKTVEVAEAPIWVLKASDKELMYGSEDGSLSFMDIRTWSEHHKMKRASGVTSIYESDEYVYVGAYDECIEVVDKRMYKPVKKAKIGGGVWRICRAKEIFYLSCMYEGVKICDSELKVLKRFPTDSIAYGLTVTSDRVFFASFYDKKIYRLGLHDSGEPQM</sequence>
<protein>
    <submittedName>
        <fullName evidence="4">Uncharacterized protein</fullName>
    </submittedName>
</protein>
<dbReference type="GO" id="GO:0017183">
    <property type="term" value="P:protein histidyl modification to diphthamide"/>
    <property type="evidence" value="ECO:0007669"/>
    <property type="project" value="TreeGrafter"/>
</dbReference>
<dbReference type="InterPro" id="IPR036322">
    <property type="entry name" value="WD40_repeat_dom_sf"/>
</dbReference>
<evidence type="ECO:0000256" key="2">
    <source>
        <dbReference type="ARBA" id="ARBA00022737"/>
    </source>
</evidence>
<evidence type="ECO:0000256" key="3">
    <source>
        <dbReference type="ARBA" id="ARBA00043952"/>
    </source>
</evidence>
<dbReference type="Gene3D" id="2.130.10.10">
    <property type="entry name" value="YVTN repeat-like/Quinoprotein amine dehydrogenase"/>
    <property type="match status" value="1"/>
</dbReference>
<keyword evidence="2" id="KW-0677">Repeat</keyword>
<dbReference type="VEuPathDB" id="MicrosporidiaDB:ECU07_0280"/>
<dbReference type="PANTHER" id="PTHR46042">
    <property type="entry name" value="DIPHTHINE METHYLTRANSFERASE"/>
    <property type="match status" value="1"/>
</dbReference>
<reference evidence="4" key="1">
    <citation type="journal article" date="2013" name="Eukaryot. Cell">
        <title>Extremely Reduced Levels of Heterozygosity in the Vertebrate Pathogen Encephalitozoon cuniculi.</title>
        <authorList>
            <person name="Selman M."/>
            <person name="Sak B."/>
            <person name="Kvac M."/>
            <person name="Farinelli L."/>
            <person name="Weiss L.M."/>
            <person name="Corradi N."/>
        </authorList>
    </citation>
    <scope>NUCLEOTIDE SEQUENCE</scope>
</reference>
<keyword evidence="1" id="KW-0853">WD repeat</keyword>
<comment type="pathway">
    <text evidence="3">Protein modification.</text>
</comment>
<dbReference type="EMBL" id="KC513617">
    <property type="protein sequence ID" value="AGE96374.1"/>
    <property type="molecule type" value="Genomic_DNA"/>
</dbReference>
<gene>
    <name evidence="4" type="ORF">ECU07_0280</name>
</gene>
<evidence type="ECO:0000313" key="4">
    <source>
        <dbReference type="EMBL" id="AGE96374.1"/>
    </source>
</evidence>
<organism evidence="4">
    <name type="scientific">Encephalitozoon cuniculi</name>
    <name type="common">Microsporidian parasite</name>
    <dbReference type="NCBI Taxonomy" id="6035"/>
    <lineage>
        <taxon>Eukaryota</taxon>
        <taxon>Fungi</taxon>
        <taxon>Fungi incertae sedis</taxon>
        <taxon>Microsporidia</taxon>
        <taxon>Unikaryonidae</taxon>
        <taxon>Encephalitozoon</taxon>
    </lineage>
</organism>